<feature type="transmembrane region" description="Helical" evidence="5">
    <location>
        <begin position="341"/>
        <end position="359"/>
    </location>
</feature>
<feature type="transmembrane region" description="Helical" evidence="5">
    <location>
        <begin position="114"/>
        <end position="135"/>
    </location>
</feature>
<evidence type="ECO:0000256" key="2">
    <source>
        <dbReference type="ARBA" id="ARBA00022692"/>
    </source>
</evidence>
<evidence type="ECO:0000256" key="3">
    <source>
        <dbReference type="ARBA" id="ARBA00022989"/>
    </source>
</evidence>
<keyword evidence="2 5" id="KW-0812">Transmembrane</keyword>
<evidence type="ECO:0000313" key="7">
    <source>
        <dbReference type="EMBL" id="ETV75797.1"/>
    </source>
</evidence>
<evidence type="ECO:0000256" key="4">
    <source>
        <dbReference type="ARBA" id="ARBA00023136"/>
    </source>
</evidence>
<evidence type="ECO:0000256" key="5">
    <source>
        <dbReference type="SAM" id="Phobius"/>
    </source>
</evidence>
<dbReference type="RefSeq" id="XP_009834928.1">
    <property type="nucleotide sequence ID" value="XM_009836626.1"/>
</dbReference>
<feature type="transmembrane region" description="Helical" evidence="5">
    <location>
        <begin position="178"/>
        <end position="200"/>
    </location>
</feature>
<dbReference type="Pfam" id="PF00916">
    <property type="entry name" value="Sulfate_transp"/>
    <property type="match status" value="1"/>
</dbReference>
<feature type="transmembrane region" description="Helical" evidence="5">
    <location>
        <begin position="464"/>
        <end position="491"/>
    </location>
</feature>
<protein>
    <recommendedName>
        <fullName evidence="6">STAS domain-containing protein</fullName>
    </recommendedName>
</protein>
<dbReference type="EMBL" id="KI913139">
    <property type="protein sequence ID" value="ETV75797.1"/>
    <property type="molecule type" value="Genomic_DNA"/>
</dbReference>
<dbReference type="PANTHER" id="PTHR43310">
    <property type="entry name" value="SULFATE TRANSPORTER YBAR-RELATED"/>
    <property type="match status" value="1"/>
</dbReference>
<dbReference type="VEuPathDB" id="FungiDB:H257_10164"/>
<feature type="transmembrane region" description="Helical" evidence="5">
    <location>
        <begin position="82"/>
        <end position="108"/>
    </location>
</feature>
<feature type="transmembrane region" description="Helical" evidence="5">
    <location>
        <begin position="379"/>
        <end position="400"/>
    </location>
</feature>
<dbReference type="GO" id="GO:0016020">
    <property type="term" value="C:membrane"/>
    <property type="evidence" value="ECO:0007669"/>
    <property type="project" value="UniProtKB-SubCell"/>
</dbReference>
<feature type="transmembrane region" description="Helical" evidence="5">
    <location>
        <begin position="207"/>
        <end position="226"/>
    </location>
</feature>
<accession>W4G7W2</accession>
<dbReference type="GeneID" id="20812160"/>
<dbReference type="InterPro" id="IPR036513">
    <property type="entry name" value="STAS_dom_sf"/>
</dbReference>
<organism evidence="7">
    <name type="scientific">Aphanomyces astaci</name>
    <name type="common">Crayfish plague agent</name>
    <dbReference type="NCBI Taxonomy" id="112090"/>
    <lineage>
        <taxon>Eukaryota</taxon>
        <taxon>Sar</taxon>
        <taxon>Stramenopiles</taxon>
        <taxon>Oomycota</taxon>
        <taxon>Saprolegniomycetes</taxon>
        <taxon>Saprolegniales</taxon>
        <taxon>Verrucalvaceae</taxon>
        <taxon>Aphanomyces</taxon>
    </lineage>
</organism>
<name>W4G7W2_APHAT</name>
<feature type="transmembrane region" description="Helical" evidence="5">
    <location>
        <begin position="433"/>
        <end position="452"/>
    </location>
</feature>
<sequence length="761" mass="82691">MQKPRSPQPSVQQNSQYTTALDFAAVKMSERSDSTVVAIDEKAPLLAHHTSESCGPQTCIDLDVATDTQEVSNSWTRVVNDVVVNCLSGVIAFMLTSTIAVSTASVLVGTGTPLSAYVANAIDMHLLGTALMCLFLSWQSTVPYAMGAIDASVVPILAEMAQRISGKLHHDMVTVVPTVLVAAAMSSVFIGCILFTLGYFRLTTIVNYLPYPVIAGFLSGLGAVLIKNGIEVSTNVGFPTSVETLTLVCPTVLFVLIACVAKQYRVSPTVTFPILILGSIAGFHLVASVAAAAMDPVPWLFDWSPHMLATTPRWYSWAELSWGSVQWTVMFASLVEIVPTLLLLVSLKYSVLIGSLSTIFQRNVSVDVEIQTIGKVNIIAGLVGCCGGTHYVSAMALLANFKAHPRLPVVICAGLQLTLWGVGLTPLLYIPKFVFGGLLMYIGVHFLENYMVAPAAFLSRLELLTILATIGSFITLGVLPSVGVGVVLSMLNAVLNLHVSGCIHHDVALPQHATYVVHLQGNLSFANAMHVYTLVDSQWQRQPFNTLVLDFERVVLVDGTFVQILRRLQTVADRCHFDVHLCHVPTSIEARFSTLSLAQHETLGHFMQRHHEPCHHSADSYGPVHAAWTAFVAEGGSAVSGAAVVTNYLDGVDTLAPQTLYDPPHEASWGFLCRGHMDIFDANMRERRGHVRSGQVIPSNHDHTMLTVTECVVLRMHATSWRHLQVDHPPVAITLLELLNRQMTQWNDANASSPSNDMAKY</sequence>
<proteinExistence type="predicted"/>
<comment type="subcellular location">
    <subcellularLocation>
        <location evidence="1">Membrane</location>
        <topology evidence="1">Multi-pass membrane protein</topology>
    </subcellularLocation>
</comment>
<dbReference type="InterPro" id="IPR011547">
    <property type="entry name" value="SLC26A/SulP_dom"/>
</dbReference>
<gene>
    <name evidence="7" type="ORF">H257_10164</name>
</gene>
<feature type="domain" description="STAS" evidence="6">
    <location>
        <begin position="516"/>
        <end position="568"/>
    </location>
</feature>
<reference evidence="7" key="1">
    <citation type="submission" date="2013-12" db="EMBL/GenBank/DDBJ databases">
        <title>The Genome Sequence of Aphanomyces astaci APO3.</title>
        <authorList>
            <consortium name="The Broad Institute Genomics Platform"/>
            <person name="Russ C."/>
            <person name="Tyler B."/>
            <person name="van West P."/>
            <person name="Dieguez-Uribeondo J."/>
            <person name="Young S.K."/>
            <person name="Zeng Q."/>
            <person name="Gargeya S."/>
            <person name="Fitzgerald M."/>
            <person name="Abouelleil A."/>
            <person name="Alvarado L."/>
            <person name="Chapman S.B."/>
            <person name="Gainer-Dewar J."/>
            <person name="Goldberg J."/>
            <person name="Griggs A."/>
            <person name="Gujja S."/>
            <person name="Hansen M."/>
            <person name="Howarth C."/>
            <person name="Imamovic A."/>
            <person name="Ireland A."/>
            <person name="Larimer J."/>
            <person name="McCowan C."/>
            <person name="Murphy C."/>
            <person name="Pearson M."/>
            <person name="Poon T.W."/>
            <person name="Priest M."/>
            <person name="Roberts A."/>
            <person name="Saif S."/>
            <person name="Shea T."/>
            <person name="Sykes S."/>
            <person name="Wortman J."/>
            <person name="Nusbaum C."/>
            <person name="Birren B."/>
        </authorList>
    </citation>
    <scope>NUCLEOTIDE SEQUENCE [LARGE SCALE GENOMIC DNA]</scope>
    <source>
        <strain evidence="7">APO3</strain>
    </source>
</reference>
<feature type="transmembrane region" description="Helical" evidence="5">
    <location>
        <begin position="407"/>
        <end position="427"/>
    </location>
</feature>
<evidence type="ECO:0000259" key="6">
    <source>
        <dbReference type="PROSITE" id="PS50801"/>
    </source>
</evidence>
<dbReference type="SUPFAM" id="SSF52091">
    <property type="entry name" value="SpoIIaa-like"/>
    <property type="match status" value="1"/>
</dbReference>
<feature type="transmembrane region" description="Helical" evidence="5">
    <location>
        <begin position="272"/>
        <end position="294"/>
    </location>
</feature>
<dbReference type="OrthoDB" id="409725at2759"/>
<dbReference type="InterPro" id="IPR052706">
    <property type="entry name" value="Membrane-Transporter-like"/>
</dbReference>
<evidence type="ECO:0000256" key="1">
    <source>
        <dbReference type="ARBA" id="ARBA00004141"/>
    </source>
</evidence>
<keyword evidence="4 5" id="KW-0472">Membrane</keyword>
<dbReference type="PANTHER" id="PTHR43310:SF2">
    <property type="entry name" value="SLC26A_SULP TRANSPORTER DOMAIN-CONTAINING PROTEIN"/>
    <property type="match status" value="1"/>
</dbReference>
<dbReference type="AlphaFoldDB" id="W4G7W2"/>
<dbReference type="Gene3D" id="3.30.750.24">
    <property type="entry name" value="STAS domain"/>
    <property type="match status" value="1"/>
</dbReference>
<keyword evidence="3 5" id="KW-1133">Transmembrane helix</keyword>
<feature type="transmembrane region" description="Helical" evidence="5">
    <location>
        <begin position="238"/>
        <end position="260"/>
    </location>
</feature>
<dbReference type="PROSITE" id="PS50801">
    <property type="entry name" value="STAS"/>
    <property type="match status" value="1"/>
</dbReference>
<dbReference type="Pfam" id="PF01740">
    <property type="entry name" value="STAS"/>
    <property type="match status" value="1"/>
</dbReference>
<dbReference type="InterPro" id="IPR002645">
    <property type="entry name" value="STAS_dom"/>
</dbReference>
<dbReference type="STRING" id="112090.W4G7W2"/>